<comment type="caution">
    <text evidence="1">The sequence shown here is derived from an EMBL/GenBank/DDBJ whole genome shotgun (WGS) entry which is preliminary data.</text>
</comment>
<dbReference type="EMBL" id="JBHSGO010000113">
    <property type="protein sequence ID" value="MFC4665731.1"/>
    <property type="molecule type" value="Genomic_DNA"/>
</dbReference>
<reference evidence="2" key="1">
    <citation type="journal article" date="2019" name="Int. J. Syst. Evol. Microbiol.">
        <title>The Global Catalogue of Microorganisms (GCM) 10K type strain sequencing project: providing services to taxonomists for standard genome sequencing and annotation.</title>
        <authorList>
            <consortium name="The Broad Institute Genomics Platform"/>
            <consortium name="The Broad Institute Genome Sequencing Center for Infectious Disease"/>
            <person name="Wu L."/>
            <person name="Ma J."/>
        </authorList>
    </citation>
    <scope>NUCLEOTIDE SEQUENCE [LARGE SCALE GENOMIC DNA]</scope>
    <source>
        <strain evidence="2">CGMCC 4.7357</strain>
    </source>
</reference>
<keyword evidence="2" id="KW-1185">Reference proteome</keyword>
<sequence>MEISILFTFLLMIVSLGGLLLQGGKICLMMDQKADAFPAIKYNLANYLSLKAVKLDVREIYLLNNIALPTVSKATQITFIQPQNLKFKG</sequence>
<protein>
    <submittedName>
        <fullName evidence="1">Uncharacterized protein</fullName>
    </submittedName>
</protein>
<dbReference type="RefSeq" id="WP_380078123.1">
    <property type="nucleotide sequence ID" value="NZ_JBHSGO010000113.1"/>
</dbReference>
<evidence type="ECO:0000313" key="2">
    <source>
        <dbReference type="Proteomes" id="UP001596020"/>
    </source>
</evidence>
<dbReference type="Proteomes" id="UP001596020">
    <property type="component" value="Unassembled WGS sequence"/>
</dbReference>
<accession>A0ABV9K7T2</accession>
<proteinExistence type="predicted"/>
<evidence type="ECO:0000313" key="1">
    <source>
        <dbReference type="EMBL" id="MFC4665731.1"/>
    </source>
</evidence>
<organism evidence="1 2">
    <name type="scientific">Falsiporphyromonas endometrii</name>
    <dbReference type="NCBI Taxonomy" id="1387297"/>
    <lineage>
        <taxon>Bacteria</taxon>
        <taxon>Pseudomonadati</taxon>
        <taxon>Bacteroidota</taxon>
        <taxon>Bacteroidia</taxon>
        <taxon>Bacteroidales</taxon>
        <taxon>Porphyromonadaceae</taxon>
        <taxon>Falsiporphyromonas</taxon>
    </lineage>
</organism>
<name>A0ABV9K7T2_9PORP</name>
<gene>
    <name evidence="1" type="ORF">ACFO3G_03770</name>
</gene>